<dbReference type="Proteomes" id="UP000257109">
    <property type="component" value="Unassembled WGS sequence"/>
</dbReference>
<evidence type="ECO:0000313" key="3">
    <source>
        <dbReference type="EMBL" id="RDY09909.1"/>
    </source>
</evidence>
<keyword evidence="4" id="KW-1185">Reference proteome</keyword>
<protein>
    <recommendedName>
        <fullName evidence="2">G-patch domain-containing protein</fullName>
    </recommendedName>
</protein>
<feature type="region of interest" description="Disordered" evidence="1">
    <location>
        <begin position="89"/>
        <end position="127"/>
    </location>
</feature>
<gene>
    <name evidence="3" type="ORF">CR513_05658</name>
</gene>
<dbReference type="GO" id="GO:0003676">
    <property type="term" value="F:nucleic acid binding"/>
    <property type="evidence" value="ECO:0007669"/>
    <property type="project" value="InterPro"/>
</dbReference>
<feature type="compositionally biased region" description="Polar residues" evidence="1">
    <location>
        <begin position="118"/>
        <end position="127"/>
    </location>
</feature>
<accession>A0A371I4G5</accession>
<dbReference type="AlphaFoldDB" id="A0A371I4G5"/>
<dbReference type="PROSITE" id="PS50174">
    <property type="entry name" value="G_PATCH"/>
    <property type="match status" value="1"/>
</dbReference>
<evidence type="ECO:0000259" key="2">
    <source>
        <dbReference type="PROSITE" id="PS50174"/>
    </source>
</evidence>
<dbReference type="OrthoDB" id="912451at2759"/>
<evidence type="ECO:0000313" key="4">
    <source>
        <dbReference type="Proteomes" id="UP000257109"/>
    </source>
</evidence>
<comment type="caution">
    <text evidence="3">The sequence shown here is derived from an EMBL/GenBank/DDBJ whole genome shotgun (WGS) entry which is preliminary data.</text>
</comment>
<name>A0A371I4G5_MUCPR</name>
<feature type="domain" description="G-patch" evidence="2">
    <location>
        <begin position="51"/>
        <end position="97"/>
    </location>
</feature>
<dbReference type="Pfam" id="PF01585">
    <property type="entry name" value="G-patch"/>
    <property type="match status" value="1"/>
</dbReference>
<feature type="non-terminal residue" evidence="3">
    <location>
        <position position="1"/>
    </location>
</feature>
<organism evidence="3 4">
    <name type="scientific">Mucuna pruriens</name>
    <name type="common">Velvet bean</name>
    <name type="synonym">Dolichos pruriens</name>
    <dbReference type="NCBI Taxonomy" id="157652"/>
    <lineage>
        <taxon>Eukaryota</taxon>
        <taxon>Viridiplantae</taxon>
        <taxon>Streptophyta</taxon>
        <taxon>Embryophyta</taxon>
        <taxon>Tracheophyta</taxon>
        <taxon>Spermatophyta</taxon>
        <taxon>Magnoliopsida</taxon>
        <taxon>eudicotyledons</taxon>
        <taxon>Gunneridae</taxon>
        <taxon>Pentapetalae</taxon>
        <taxon>rosids</taxon>
        <taxon>fabids</taxon>
        <taxon>Fabales</taxon>
        <taxon>Fabaceae</taxon>
        <taxon>Papilionoideae</taxon>
        <taxon>50 kb inversion clade</taxon>
        <taxon>NPAAA clade</taxon>
        <taxon>indigoferoid/millettioid clade</taxon>
        <taxon>Phaseoleae</taxon>
        <taxon>Mucuna</taxon>
    </lineage>
</organism>
<proteinExistence type="predicted"/>
<dbReference type="InterPro" id="IPR000467">
    <property type="entry name" value="G_patch_dom"/>
</dbReference>
<dbReference type="STRING" id="157652.A0A371I4G5"/>
<dbReference type="EMBL" id="QJKJ01000948">
    <property type="protein sequence ID" value="RDY09909.1"/>
    <property type="molecule type" value="Genomic_DNA"/>
</dbReference>
<evidence type="ECO:0000256" key="1">
    <source>
        <dbReference type="SAM" id="MobiDB-lite"/>
    </source>
</evidence>
<sequence length="251" mass="27972">MEEKEMMVNTPLPTEYIEGDEEALETSFQALEIVGTTSIKVERGDLKPSKAAIMAAKVLITNGFEPGKGLGRRLEDIAELVEIQENPGRAGLGYNEATKRGEPGRKGHRNSRTHSNSRESTGGVSRVETSLQIDNAALAPGDAGKFSRQDEKEETEEEALKELKRLLEQEGPKLKSDAEELEVINLGQGEETREIRIGKLLLSDFKQGLKRLLREYEDIFAWSYRDMPELDTTIDEHRLPLIPVPSQSGNN</sequence>
<reference evidence="3" key="1">
    <citation type="submission" date="2018-05" db="EMBL/GenBank/DDBJ databases">
        <title>Draft genome of Mucuna pruriens seed.</title>
        <authorList>
            <person name="Nnadi N.E."/>
            <person name="Vos R."/>
            <person name="Hasami M.H."/>
            <person name="Devisetty U.K."/>
            <person name="Aguiy J.C."/>
        </authorList>
    </citation>
    <scope>NUCLEOTIDE SEQUENCE [LARGE SCALE GENOMIC DNA]</scope>
    <source>
        <strain evidence="3">JCA_2017</strain>
    </source>
</reference>